<evidence type="ECO:0000256" key="5">
    <source>
        <dbReference type="ARBA" id="ARBA00013189"/>
    </source>
</evidence>
<dbReference type="PANTHER" id="PTHR43725">
    <property type="entry name" value="UDP-GLUCOSE 4-EPIMERASE"/>
    <property type="match status" value="1"/>
</dbReference>
<evidence type="ECO:0000256" key="3">
    <source>
        <dbReference type="ARBA" id="ARBA00004947"/>
    </source>
</evidence>
<evidence type="ECO:0000256" key="1">
    <source>
        <dbReference type="ARBA" id="ARBA00000083"/>
    </source>
</evidence>
<dbReference type="GO" id="GO:0005829">
    <property type="term" value="C:cytosol"/>
    <property type="evidence" value="ECO:0007669"/>
    <property type="project" value="TreeGrafter"/>
</dbReference>
<dbReference type="AlphaFoldDB" id="A0A8J3A0G7"/>
<dbReference type="EMBL" id="VCJR02000001">
    <property type="protein sequence ID" value="NHK26650.1"/>
    <property type="molecule type" value="Genomic_DNA"/>
</dbReference>
<keyword evidence="8" id="KW-0119">Carbohydrate metabolism</keyword>
<proteinExistence type="inferred from homology"/>
<keyword evidence="9" id="KW-0413">Isomerase</keyword>
<evidence type="ECO:0000259" key="12">
    <source>
        <dbReference type="Pfam" id="PF01370"/>
    </source>
</evidence>
<comment type="cofactor">
    <cofactor evidence="2">
        <name>NAD(+)</name>
        <dbReference type="ChEBI" id="CHEBI:57540"/>
    </cofactor>
</comment>
<comment type="catalytic activity">
    <reaction evidence="1">
        <text>UDP-alpha-D-glucose = UDP-alpha-D-galactose</text>
        <dbReference type="Rhea" id="RHEA:22168"/>
        <dbReference type="ChEBI" id="CHEBI:58885"/>
        <dbReference type="ChEBI" id="CHEBI:66914"/>
        <dbReference type="EC" id="5.1.3.2"/>
    </reaction>
</comment>
<evidence type="ECO:0000313" key="13">
    <source>
        <dbReference type="EMBL" id="GGH92988.1"/>
    </source>
</evidence>
<dbReference type="EC" id="5.1.3.2" evidence="5"/>
<name>A0A8J3A0G7_9PROT</name>
<keyword evidence="8" id="KW-0299">Galactose metabolism</keyword>
<reference evidence="14 16" key="2">
    <citation type="submission" date="2020-02" db="EMBL/GenBank/DDBJ databases">
        <title>Genome sequence of Parvularcula flava strain NH6-79.</title>
        <authorList>
            <person name="Abdul Karim M.H."/>
            <person name="Lam M.Q."/>
            <person name="Chen S.J."/>
            <person name="Yahya A."/>
            <person name="Shahir S."/>
            <person name="Shamsir M.S."/>
            <person name="Chong C.S."/>
        </authorList>
    </citation>
    <scope>NUCLEOTIDE SEQUENCE [LARGE SCALE GENOMIC DNA]</scope>
    <source>
        <strain evidence="14 16">NH6-79</strain>
    </source>
</reference>
<dbReference type="Gene3D" id="3.40.50.720">
    <property type="entry name" value="NAD(P)-binding Rossmann-like Domain"/>
    <property type="match status" value="1"/>
</dbReference>
<evidence type="ECO:0000313" key="16">
    <source>
        <dbReference type="Proteomes" id="UP000818603"/>
    </source>
</evidence>
<dbReference type="GO" id="GO:0003978">
    <property type="term" value="F:UDP-glucose 4-epimerase activity"/>
    <property type="evidence" value="ECO:0007669"/>
    <property type="project" value="UniProtKB-EC"/>
</dbReference>
<evidence type="ECO:0000256" key="9">
    <source>
        <dbReference type="ARBA" id="ARBA00023235"/>
    </source>
</evidence>
<gene>
    <name evidence="14" type="ORF">FF098_001855</name>
    <name evidence="13" type="ORF">GCM10011355_03770</name>
</gene>
<evidence type="ECO:0000256" key="6">
    <source>
        <dbReference type="ARBA" id="ARBA00018569"/>
    </source>
</evidence>
<reference evidence="13" key="1">
    <citation type="journal article" date="2014" name="Int. J. Syst. Evol. Microbiol.">
        <title>Complete genome sequence of Corynebacterium casei LMG S-19264T (=DSM 44701T), isolated from a smear-ripened cheese.</title>
        <authorList>
            <consortium name="US DOE Joint Genome Institute (JGI-PGF)"/>
            <person name="Walter F."/>
            <person name="Albersmeier A."/>
            <person name="Kalinowski J."/>
            <person name="Ruckert C."/>
        </authorList>
    </citation>
    <scope>NUCLEOTIDE SEQUENCE</scope>
    <source>
        <strain evidence="13">CGMCC 1.14984</strain>
    </source>
</reference>
<evidence type="ECO:0000256" key="7">
    <source>
        <dbReference type="ARBA" id="ARBA00023027"/>
    </source>
</evidence>
<dbReference type="Proteomes" id="UP000818603">
    <property type="component" value="Unassembled WGS sequence"/>
</dbReference>
<comment type="similarity">
    <text evidence="4">Belongs to the NAD(P)-dependent epimerase/dehydratase family.</text>
</comment>
<dbReference type="InterPro" id="IPR036291">
    <property type="entry name" value="NAD(P)-bd_dom_sf"/>
</dbReference>
<dbReference type="Pfam" id="PF01370">
    <property type="entry name" value="Epimerase"/>
    <property type="match status" value="1"/>
</dbReference>
<evidence type="ECO:0000256" key="11">
    <source>
        <dbReference type="ARBA" id="ARBA00033067"/>
    </source>
</evidence>
<organism evidence="13 15">
    <name type="scientific">Aquisalinus luteolus</name>
    <dbReference type="NCBI Taxonomy" id="1566827"/>
    <lineage>
        <taxon>Bacteria</taxon>
        <taxon>Pseudomonadati</taxon>
        <taxon>Pseudomonadota</taxon>
        <taxon>Alphaproteobacteria</taxon>
        <taxon>Parvularculales</taxon>
        <taxon>Parvularculaceae</taxon>
        <taxon>Aquisalinus</taxon>
    </lineage>
</organism>
<comment type="pathway">
    <text evidence="3">Carbohydrate metabolism; galactose metabolism.</text>
</comment>
<sequence length="334" mass="36402">MHILVLGGTKYLSRKIAEIAIGRGHDVTIAARGESGRPPAGAAFIKLDRTQPEDYAALSGQGWDSVIDIARIPRQVVQALDALSDNARHWVFVSSISIYAEHETVGQTVETGSVLEPSAPDSDAAGWDVYGNNKVACENLVRERMGEQCFIVRPGLVIGNDDPNDRFGYWPRRIARGGEIIAPGTPSDSVQFIDVRDLAEWIIDAVEAKLAGTYDAVCPPMSREDFLNRLQYAVGAEDSRFTWVPVPFLTEHGVSVWSGEESLGLCAPANWPGLMAHDVTSALAAGMTIRPIEETARDWLARDRLVAPEETSLLASLSEGKEKAVLAAWHEERS</sequence>
<dbReference type="SUPFAM" id="SSF51735">
    <property type="entry name" value="NAD(P)-binding Rossmann-fold domains"/>
    <property type="match status" value="1"/>
</dbReference>
<dbReference type="PANTHER" id="PTHR43725:SF47">
    <property type="entry name" value="UDP-GLUCOSE 4-EPIMERASE"/>
    <property type="match status" value="1"/>
</dbReference>
<evidence type="ECO:0000256" key="4">
    <source>
        <dbReference type="ARBA" id="ARBA00007637"/>
    </source>
</evidence>
<keyword evidence="16" id="KW-1185">Reference proteome</keyword>
<dbReference type="RefSeq" id="WP_155136578.1">
    <property type="nucleotide sequence ID" value="NZ_BMGZ01000001.1"/>
</dbReference>
<accession>A0A8J3A0G7</accession>
<protein>
    <recommendedName>
        <fullName evidence="6">UDP-glucose 4-epimerase</fullName>
        <ecNumber evidence="5">5.1.3.2</ecNumber>
    </recommendedName>
    <alternativeName>
        <fullName evidence="11">Galactowaldenase</fullName>
    </alternativeName>
    <alternativeName>
        <fullName evidence="10">UDP-galactose 4-epimerase</fullName>
    </alternativeName>
</protein>
<evidence type="ECO:0000256" key="2">
    <source>
        <dbReference type="ARBA" id="ARBA00001911"/>
    </source>
</evidence>
<evidence type="ECO:0000256" key="8">
    <source>
        <dbReference type="ARBA" id="ARBA00023144"/>
    </source>
</evidence>
<dbReference type="Proteomes" id="UP000621856">
    <property type="component" value="Unassembled WGS sequence"/>
</dbReference>
<reference evidence="13" key="3">
    <citation type="submission" date="2020-09" db="EMBL/GenBank/DDBJ databases">
        <authorList>
            <person name="Sun Q."/>
            <person name="Zhou Y."/>
        </authorList>
    </citation>
    <scope>NUCLEOTIDE SEQUENCE</scope>
    <source>
        <strain evidence="13">CGMCC 1.14984</strain>
    </source>
</reference>
<feature type="domain" description="NAD-dependent epimerase/dehydratase" evidence="12">
    <location>
        <begin position="3"/>
        <end position="208"/>
    </location>
</feature>
<comment type="caution">
    <text evidence="13">The sequence shown here is derived from an EMBL/GenBank/DDBJ whole genome shotgun (WGS) entry which is preliminary data.</text>
</comment>
<dbReference type="EMBL" id="BMGZ01000001">
    <property type="protein sequence ID" value="GGH92988.1"/>
    <property type="molecule type" value="Genomic_DNA"/>
</dbReference>
<evidence type="ECO:0000313" key="15">
    <source>
        <dbReference type="Proteomes" id="UP000621856"/>
    </source>
</evidence>
<dbReference type="InterPro" id="IPR001509">
    <property type="entry name" value="Epimerase_deHydtase"/>
</dbReference>
<evidence type="ECO:0000313" key="14">
    <source>
        <dbReference type="EMBL" id="NHK26650.1"/>
    </source>
</evidence>
<dbReference type="GO" id="GO:0006012">
    <property type="term" value="P:galactose metabolic process"/>
    <property type="evidence" value="ECO:0007669"/>
    <property type="project" value="UniProtKB-KW"/>
</dbReference>
<evidence type="ECO:0000256" key="10">
    <source>
        <dbReference type="ARBA" id="ARBA00031367"/>
    </source>
</evidence>
<keyword evidence="7" id="KW-0520">NAD</keyword>